<evidence type="ECO:0000256" key="6">
    <source>
        <dbReference type="SAM" id="Coils"/>
    </source>
</evidence>
<comment type="similarity">
    <text evidence="1">Belongs to the RecJ family.</text>
</comment>
<dbReference type="GO" id="GO:0003676">
    <property type="term" value="F:nucleic acid binding"/>
    <property type="evidence" value="ECO:0007669"/>
    <property type="project" value="InterPro"/>
</dbReference>
<dbReference type="InterPro" id="IPR003156">
    <property type="entry name" value="DHHA1_dom"/>
</dbReference>
<comment type="caution">
    <text evidence="10">The sequence shown here is derived from an EMBL/GenBank/DDBJ whole genome shotgun (WGS) entry which is preliminary data.</text>
</comment>
<reference evidence="10 11" key="1">
    <citation type="journal article" date="2011" name="Front. Microbiol.">
        <title>Genomic signatures of strain selection and enhancement in Bacillus atrophaeus var. globigii, a historical biowarfare simulant.</title>
        <authorList>
            <person name="Gibbons H.S."/>
            <person name="Broomall S.M."/>
            <person name="McNew L.A."/>
            <person name="Daligault H."/>
            <person name="Chapman C."/>
            <person name="Bruce D."/>
            <person name="Karavis M."/>
            <person name="Krepps M."/>
            <person name="McGregor P.A."/>
            <person name="Hong C."/>
            <person name="Park K.H."/>
            <person name="Akmal A."/>
            <person name="Feldman A."/>
            <person name="Lin J.S."/>
            <person name="Chang W.E."/>
            <person name="Higgs B.W."/>
            <person name="Demirev P."/>
            <person name="Lindquist J."/>
            <person name="Liem A."/>
            <person name="Fochler E."/>
            <person name="Read T.D."/>
            <person name="Tapia R."/>
            <person name="Johnson S."/>
            <person name="Bishop-Lilly K.A."/>
            <person name="Detter C."/>
            <person name="Han C."/>
            <person name="Sozhamannan S."/>
            <person name="Rosenzweig C.N."/>
            <person name="Skowronski E.W."/>
        </authorList>
    </citation>
    <scope>NUCLEOTIDE SEQUENCE [LARGE SCALE GENOMIC DNA]</scope>
    <source>
        <strain evidence="10 11">PIT1</strain>
    </source>
</reference>
<dbReference type="AlphaFoldDB" id="A0A432ZNM6"/>
<keyword evidence="4" id="KW-0378">Hydrolase</keyword>
<organism evidence="10 11">
    <name type="scientific">Pseudidiomarina taiwanensis</name>
    <dbReference type="NCBI Taxonomy" id="337250"/>
    <lineage>
        <taxon>Bacteria</taxon>
        <taxon>Pseudomonadati</taxon>
        <taxon>Pseudomonadota</taxon>
        <taxon>Gammaproteobacteria</taxon>
        <taxon>Alteromonadales</taxon>
        <taxon>Idiomarinaceae</taxon>
        <taxon>Pseudidiomarina</taxon>
    </lineage>
</organism>
<evidence type="ECO:0000259" key="9">
    <source>
        <dbReference type="Pfam" id="PF17768"/>
    </source>
</evidence>
<dbReference type="GO" id="GO:0006281">
    <property type="term" value="P:DNA repair"/>
    <property type="evidence" value="ECO:0007669"/>
    <property type="project" value="InterPro"/>
</dbReference>
<dbReference type="InterPro" id="IPR038763">
    <property type="entry name" value="DHH_sf"/>
</dbReference>
<dbReference type="SUPFAM" id="SSF64182">
    <property type="entry name" value="DHH phosphoesterases"/>
    <property type="match status" value="1"/>
</dbReference>
<keyword evidence="5 10" id="KW-0269">Exonuclease</keyword>
<dbReference type="InterPro" id="IPR041122">
    <property type="entry name" value="RecJ_OB"/>
</dbReference>
<evidence type="ECO:0000259" key="7">
    <source>
        <dbReference type="Pfam" id="PF01368"/>
    </source>
</evidence>
<keyword evidence="3" id="KW-0540">Nuclease</keyword>
<dbReference type="InterPro" id="IPR001667">
    <property type="entry name" value="DDH_dom"/>
</dbReference>
<protein>
    <recommendedName>
        <fullName evidence="2">Single-stranded-DNA-specific exonuclease RecJ</fullName>
    </recommendedName>
</protein>
<evidence type="ECO:0000313" key="11">
    <source>
        <dbReference type="Proteomes" id="UP000288279"/>
    </source>
</evidence>
<dbReference type="Gene3D" id="3.90.1640.30">
    <property type="match status" value="1"/>
</dbReference>
<accession>A0A432ZNM6</accession>
<dbReference type="Pfam" id="PF01368">
    <property type="entry name" value="DHH"/>
    <property type="match status" value="1"/>
</dbReference>
<feature type="domain" description="RecJ OB" evidence="9">
    <location>
        <begin position="463"/>
        <end position="566"/>
    </location>
</feature>
<gene>
    <name evidence="10" type="primary">recJ</name>
    <name evidence="10" type="ORF">CWI83_02920</name>
</gene>
<dbReference type="InterPro" id="IPR004610">
    <property type="entry name" value="RecJ"/>
</dbReference>
<evidence type="ECO:0000256" key="3">
    <source>
        <dbReference type="ARBA" id="ARBA00022722"/>
    </source>
</evidence>
<feature type="coiled-coil region" evidence="6">
    <location>
        <begin position="309"/>
        <end position="336"/>
    </location>
</feature>
<proteinExistence type="inferred from homology"/>
<evidence type="ECO:0000256" key="1">
    <source>
        <dbReference type="ARBA" id="ARBA00005915"/>
    </source>
</evidence>
<dbReference type="Pfam" id="PF17768">
    <property type="entry name" value="RecJ_OB"/>
    <property type="match status" value="1"/>
</dbReference>
<evidence type="ECO:0000256" key="2">
    <source>
        <dbReference type="ARBA" id="ARBA00019841"/>
    </source>
</evidence>
<name>A0A432ZNM6_9GAMM</name>
<keyword evidence="6" id="KW-0175">Coiled coil</keyword>
<dbReference type="FunFam" id="3.90.1640.30:FF:000001">
    <property type="entry name" value="Single-stranded-DNA-specific exonuclease RecJ"/>
    <property type="match status" value="1"/>
</dbReference>
<feature type="domain" description="DDH" evidence="7">
    <location>
        <begin position="74"/>
        <end position="227"/>
    </location>
</feature>
<dbReference type="GO" id="GO:0006310">
    <property type="term" value="P:DNA recombination"/>
    <property type="evidence" value="ECO:0007669"/>
    <property type="project" value="InterPro"/>
</dbReference>
<sequence length="571" mass="62929">MIEFEVKRRADDVDISQLPNELPTPLRLILARRGITQAQQLQLTSDRLPAVQHLKDVDKAARRLADAIAEGSAICICGDFDADGATATALMVSALRAFGAAQVDYLVPNRFSDGYGLSEPVVAQALKLGSKVIVTVDNGISAHSAIDYAQQQGIDVIVTDHHLPSASLPKALAIVNPNRDDCQFPSKSIAGVGVAFYLLLALRQLRRSEGHEVPNLANWLDLVALGTVADVVKLDAVNRILVEQGLRRIRAGHCRLGIKALLAAAGREPSQLQASDLGFVLGPRINAAGRLDDISVGIECLLAENPERAQQLALQLDQLNRERREIEREMREQAEQYVATYSTKDIATPNLLVLFEENWHQGVIGIVAGRLKEQLQRPVIAFAKGEQGELKGSARSVAGLHIRDFIERIDSQRPGLIDKFGGHAMAAGLTLPTEHYAEFKQLASALAEQELDAEQLQRVVWSDGRLDASCFSVPFVQQLYSLGPFGQGFAEPLFDDEFVIIQQRIVGEKHLKLVLQTQERVNIDAIAFNVDLQIWPDPTINRLYGVYKVQLNHFRGQTSVQLQLEHLRPVR</sequence>
<dbReference type="Proteomes" id="UP000288279">
    <property type="component" value="Unassembled WGS sequence"/>
</dbReference>
<evidence type="ECO:0000313" key="10">
    <source>
        <dbReference type="EMBL" id="RUO79476.1"/>
    </source>
</evidence>
<keyword evidence="11" id="KW-1185">Reference proteome</keyword>
<dbReference type="RefSeq" id="WP_126825472.1">
    <property type="nucleotide sequence ID" value="NZ_PIQG01000001.1"/>
</dbReference>
<evidence type="ECO:0000256" key="4">
    <source>
        <dbReference type="ARBA" id="ARBA00022801"/>
    </source>
</evidence>
<dbReference type="PANTHER" id="PTHR30255:SF2">
    <property type="entry name" value="SINGLE-STRANDED-DNA-SPECIFIC EXONUCLEASE RECJ"/>
    <property type="match status" value="1"/>
</dbReference>
<dbReference type="InterPro" id="IPR051673">
    <property type="entry name" value="SSDNA_exonuclease_RecJ"/>
</dbReference>
<dbReference type="NCBIfam" id="TIGR00644">
    <property type="entry name" value="recJ"/>
    <property type="match status" value="1"/>
</dbReference>
<dbReference type="GO" id="GO:0008409">
    <property type="term" value="F:5'-3' exonuclease activity"/>
    <property type="evidence" value="ECO:0007669"/>
    <property type="project" value="InterPro"/>
</dbReference>
<dbReference type="PANTHER" id="PTHR30255">
    <property type="entry name" value="SINGLE-STRANDED-DNA-SPECIFIC EXONUCLEASE RECJ"/>
    <property type="match status" value="1"/>
</dbReference>
<evidence type="ECO:0000256" key="5">
    <source>
        <dbReference type="ARBA" id="ARBA00022839"/>
    </source>
</evidence>
<feature type="domain" description="DHHA1" evidence="8">
    <location>
        <begin position="350"/>
        <end position="447"/>
    </location>
</feature>
<dbReference type="EMBL" id="PIQG01000001">
    <property type="protein sequence ID" value="RUO79476.1"/>
    <property type="molecule type" value="Genomic_DNA"/>
</dbReference>
<dbReference type="Pfam" id="PF02272">
    <property type="entry name" value="DHHA1"/>
    <property type="match status" value="1"/>
</dbReference>
<dbReference type="Gene3D" id="3.10.310.30">
    <property type="match status" value="1"/>
</dbReference>
<dbReference type="OrthoDB" id="9809852at2"/>
<evidence type="ECO:0000259" key="8">
    <source>
        <dbReference type="Pfam" id="PF02272"/>
    </source>
</evidence>